<dbReference type="InterPro" id="IPR007110">
    <property type="entry name" value="Ig-like_dom"/>
</dbReference>
<keyword evidence="11" id="KW-1185">Reference proteome</keyword>
<dbReference type="PROSITE" id="PS50835">
    <property type="entry name" value="IG_LIKE"/>
    <property type="match status" value="1"/>
</dbReference>
<dbReference type="GO" id="GO:0016020">
    <property type="term" value="C:membrane"/>
    <property type="evidence" value="ECO:0007669"/>
    <property type="project" value="UniProtKB-SubCell"/>
</dbReference>
<keyword evidence="4 8" id="KW-0472">Membrane</keyword>
<dbReference type="GO" id="GO:0007157">
    <property type="term" value="P:heterophilic cell-cell adhesion via plasma membrane cell adhesion molecules"/>
    <property type="evidence" value="ECO:0007669"/>
    <property type="project" value="TreeGrafter"/>
</dbReference>
<dbReference type="Ensembl" id="ENSEBUT00000018033.1">
    <property type="protein sequence ID" value="ENSEBUP00000017457.1"/>
    <property type="gene ID" value="ENSEBUG00000010911.1"/>
</dbReference>
<dbReference type="Proteomes" id="UP000694388">
    <property type="component" value="Unplaced"/>
</dbReference>
<evidence type="ECO:0000256" key="4">
    <source>
        <dbReference type="ARBA" id="ARBA00023136"/>
    </source>
</evidence>
<keyword evidence="3" id="KW-0677">Repeat</keyword>
<dbReference type="GO" id="GO:0005912">
    <property type="term" value="C:adherens junction"/>
    <property type="evidence" value="ECO:0007669"/>
    <property type="project" value="TreeGrafter"/>
</dbReference>
<evidence type="ECO:0000259" key="9">
    <source>
        <dbReference type="PROSITE" id="PS50835"/>
    </source>
</evidence>
<evidence type="ECO:0000256" key="7">
    <source>
        <dbReference type="SAM" id="MobiDB-lite"/>
    </source>
</evidence>
<evidence type="ECO:0000256" key="3">
    <source>
        <dbReference type="ARBA" id="ARBA00022737"/>
    </source>
</evidence>
<name>A0A8C4QP75_EPTBU</name>
<dbReference type="GO" id="GO:0007156">
    <property type="term" value="P:homophilic cell adhesion via plasma membrane adhesion molecules"/>
    <property type="evidence" value="ECO:0007669"/>
    <property type="project" value="TreeGrafter"/>
</dbReference>
<dbReference type="Pfam" id="PF07686">
    <property type="entry name" value="V-set"/>
    <property type="match status" value="1"/>
</dbReference>
<dbReference type="InterPro" id="IPR013783">
    <property type="entry name" value="Ig-like_fold"/>
</dbReference>
<dbReference type="Gene3D" id="2.60.40.10">
    <property type="entry name" value="Immunoglobulins"/>
    <property type="match status" value="2"/>
</dbReference>
<organism evidence="10 11">
    <name type="scientific">Eptatretus burgeri</name>
    <name type="common">Inshore hagfish</name>
    <dbReference type="NCBI Taxonomy" id="7764"/>
    <lineage>
        <taxon>Eukaryota</taxon>
        <taxon>Metazoa</taxon>
        <taxon>Chordata</taxon>
        <taxon>Craniata</taxon>
        <taxon>Vertebrata</taxon>
        <taxon>Cyclostomata</taxon>
        <taxon>Myxini</taxon>
        <taxon>Myxiniformes</taxon>
        <taxon>Myxinidae</taxon>
        <taxon>Eptatretinae</taxon>
        <taxon>Eptatretus</taxon>
    </lineage>
</organism>
<comment type="subcellular location">
    <subcellularLocation>
        <location evidence="1">Membrane</location>
    </subcellularLocation>
</comment>
<feature type="domain" description="Ig-like" evidence="9">
    <location>
        <begin position="83"/>
        <end position="174"/>
    </location>
</feature>
<feature type="transmembrane region" description="Helical" evidence="8">
    <location>
        <begin position="190"/>
        <end position="211"/>
    </location>
</feature>
<keyword evidence="6" id="KW-0325">Glycoprotein</keyword>
<evidence type="ECO:0000256" key="2">
    <source>
        <dbReference type="ARBA" id="ARBA00022729"/>
    </source>
</evidence>
<evidence type="ECO:0000256" key="8">
    <source>
        <dbReference type="SAM" id="Phobius"/>
    </source>
</evidence>
<sequence>MMMSFSTTATQSTKKKNSDRLQPLGNTNEGNGSVKITDVRVEDEGTYTFRFEYYQLNWGVMWNYVAFQTRVGKGTTLQVHVRPNIRRIWKEFDNSGRPSVLKCEAEAKPEPKISWLNPQGQLVNAVDLLNHSKPPNGLITKISSLNIMGEGQDGVYICMVENKYAKVQKHLIIEESEKNNITRFSNKSKLWFIVGGVAAVITPLVLLLIVFKWRCQSSREGSVARAEAVIQELGDDGANTYLTPGKDQCRESDIPLYETLQIESIAMSPVPPSAESETNVSQTV</sequence>
<keyword evidence="8" id="KW-0812">Transmembrane</keyword>
<dbReference type="Pfam" id="PF07679">
    <property type="entry name" value="I-set"/>
    <property type="match status" value="1"/>
</dbReference>
<dbReference type="PANTHER" id="PTHR23277:SF108">
    <property type="entry name" value="FASCICLIN-3"/>
    <property type="match status" value="1"/>
</dbReference>
<dbReference type="GeneTree" id="ENSGT00930000152707"/>
<keyword evidence="2" id="KW-0732">Signal</keyword>
<protein>
    <recommendedName>
        <fullName evidence="9">Ig-like domain-containing protein</fullName>
    </recommendedName>
</protein>
<feature type="compositionally biased region" description="Polar residues" evidence="7">
    <location>
        <begin position="1"/>
        <end position="12"/>
    </location>
</feature>
<evidence type="ECO:0000256" key="5">
    <source>
        <dbReference type="ARBA" id="ARBA00023157"/>
    </source>
</evidence>
<dbReference type="InterPro" id="IPR036179">
    <property type="entry name" value="Ig-like_dom_sf"/>
</dbReference>
<accession>A0A8C4QP75</accession>
<keyword evidence="5" id="KW-1015">Disulfide bond</keyword>
<evidence type="ECO:0000256" key="1">
    <source>
        <dbReference type="ARBA" id="ARBA00004370"/>
    </source>
</evidence>
<reference evidence="10" key="1">
    <citation type="submission" date="2025-08" db="UniProtKB">
        <authorList>
            <consortium name="Ensembl"/>
        </authorList>
    </citation>
    <scope>IDENTIFICATION</scope>
</reference>
<dbReference type="CDD" id="cd00096">
    <property type="entry name" value="Ig"/>
    <property type="match status" value="1"/>
</dbReference>
<evidence type="ECO:0000313" key="11">
    <source>
        <dbReference type="Proteomes" id="UP000694388"/>
    </source>
</evidence>
<dbReference type="PANTHER" id="PTHR23277">
    <property type="entry name" value="NECTIN-RELATED"/>
    <property type="match status" value="1"/>
</dbReference>
<dbReference type="InterPro" id="IPR003598">
    <property type="entry name" value="Ig_sub2"/>
</dbReference>
<keyword evidence="8" id="KW-1133">Transmembrane helix</keyword>
<reference evidence="10" key="2">
    <citation type="submission" date="2025-09" db="UniProtKB">
        <authorList>
            <consortium name="Ensembl"/>
        </authorList>
    </citation>
    <scope>IDENTIFICATION</scope>
</reference>
<dbReference type="InterPro" id="IPR013106">
    <property type="entry name" value="Ig_V-set"/>
</dbReference>
<dbReference type="AlphaFoldDB" id="A0A8C4QP75"/>
<dbReference type="SUPFAM" id="SSF48726">
    <property type="entry name" value="Immunoglobulin"/>
    <property type="match status" value="2"/>
</dbReference>
<dbReference type="InterPro" id="IPR051427">
    <property type="entry name" value="Nectin/Nectin-like"/>
</dbReference>
<feature type="region of interest" description="Disordered" evidence="7">
    <location>
        <begin position="1"/>
        <end position="31"/>
    </location>
</feature>
<dbReference type="SMART" id="SM00408">
    <property type="entry name" value="IGc2"/>
    <property type="match status" value="1"/>
</dbReference>
<evidence type="ECO:0000313" key="10">
    <source>
        <dbReference type="Ensembl" id="ENSEBUP00000017457.1"/>
    </source>
</evidence>
<proteinExistence type="predicted"/>
<evidence type="ECO:0000256" key="6">
    <source>
        <dbReference type="ARBA" id="ARBA00023180"/>
    </source>
</evidence>
<dbReference type="InterPro" id="IPR013098">
    <property type="entry name" value="Ig_I-set"/>
</dbReference>